<dbReference type="InterPro" id="IPR001029">
    <property type="entry name" value="Flagellin_N"/>
</dbReference>
<protein>
    <recommendedName>
        <fullName evidence="1">Flagellin N-terminal domain-containing protein</fullName>
    </recommendedName>
</protein>
<feature type="non-terminal residue" evidence="2">
    <location>
        <position position="199"/>
    </location>
</feature>
<dbReference type="PANTHER" id="PTHR42792">
    <property type="entry name" value="FLAGELLIN"/>
    <property type="match status" value="1"/>
</dbReference>
<dbReference type="InterPro" id="IPR001492">
    <property type="entry name" value="Flagellin"/>
</dbReference>
<dbReference type="EMBL" id="UINC01175614">
    <property type="protein sequence ID" value="SVD82318.1"/>
    <property type="molecule type" value="Genomic_DNA"/>
</dbReference>
<dbReference type="Gene3D" id="1.20.1330.10">
    <property type="entry name" value="f41 fragment of flagellin, N-terminal domain"/>
    <property type="match status" value="1"/>
</dbReference>
<name>A0A382YIJ0_9ZZZZ</name>
<accession>A0A382YIJ0</accession>
<dbReference type="PRINTS" id="PR00207">
    <property type="entry name" value="FLAGELLIN"/>
</dbReference>
<dbReference type="SUPFAM" id="SSF64518">
    <property type="entry name" value="Phase 1 flagellin"/>
    <property type="match status" value="1"/>
</dbReference>
<dbReference type="AlphaFoldDB" id="A0A382YIJ0"/>
<evidence type="ECO:0000313" key="2">
    <source>
        <dbReference type="EMBL" id="SVD82318.1"/>
    </source>
</evidence>
<dbReference type="PANTHER" id="PTHR42792:SF2">
    <property type="entry name" value="FLAGELLIN"/>
    <property type="match status" value="1"/>
</dbReference>
<gene>
    <name evidence="2" type="ORF">METZ01_LOCUS435172</name>
</gene>
<sequence length="199" mass="21776">MVINTNISSVRITNMMRSSVRNMNESVARLSSGSRIVNPADDAAGLAVATKFTSQMHRLDAARNSVANTLSFVQTADGFMQKAEKALSRMGELATLASDRTKSASDRENYNKEFQGLKKFILDIQTKQMNGQNLFQGESIAVTNGAQGQTYSFDTADLTVNAYARAADGCPQSPPPFTWEVTKDVWVLSKSGYMLREDA</sequence>
<feature type="domain" description="Flagellin N-terminal" evidence="1">
    <location>
        <begin position="3"/>
        <end position="138"/>
    </location>
</feature>
<dbReference type="GO" id="GO:0009288">
    <property type="term" value="C:bacterial-type flagellum"/>
    <property type="evidence" value="ECO:0007669"/>
    <property type="project" value="InterPro"/>
</dbReference>
<dbReference type="GO" id="GO:0005198">
    <property type="term" value="F:structural molecule activity"/>
    <property type="evidence" value="ECO:0007669"/>
    <property type="project" value="InterPro"/>
</dbReference>
<evidence type="ECO:0000259" key="1">
    <source>
        <dbReference type="Pfam" id="PF00669"/>
    </source>
</evidence>
<dbReference type="Pfam" id="PF00669">
    <property type="entry name" value="Flagellin_N"/>
    <property type="match status" value="1"/>
</dbReference>
<reference evidence="2" key="1">
    <citation type="submission" date="2018-05" db="EMBL/GenBank/DDBJ databases">
        <authorList>
            <person name="Lanie J.A."/>
            <person name="Ng W.-L."/>
            <person name="Kazmierczak K.M."/>
            <person name="Andrzejewski T.M."/>
            <person name="Davidsen T.M."/>
            <person name="Wayne K.J."/>
            <person name="Tettelin H."/>
            <person name="Glass J.I."/>
            <person name="Rusch D."/>
            <person name="Podicherti R."/>
            <person name="Tsui H.-C.T."/>
            <person name="Winkler M.E."/>
        </authorList>
    </citation>
    <scope>NUCLEOTIDE SEQUENCE</scope>
</reference>
<organism evidence="2">
    <name type="scientific">marine metagenome</name>
    <dbReference type="NCBI Taxonomy" id="408172"/>
    <lineage>
        <taxon>unclassified sequences</taxon>
        <taxon>metagenomes</taxon>
        <taxon>ecological metagenomes</taxon>
    </lineage>
</organism>
<proteinExistence type="predicted"/>